<dbReference type="AlphaFoldDB" id="A0A218VSQ9"/>
<feature type="compositionally biased region" description="Basic residues" evidence="1">
    <location>
        <begin position="70"/>
        <end position="85"/>
    </location>
</feature>
<proteinExistence type="predicted"/>
<keyword evidence="5" id="KW-1185">Reference proteome</keyword>
<evidence type="ECO:0000313" key="3">
    <source>
        <dbReference type="EMBL" id="PKI49437.1"/>
    </source>
</evidence>
<accession>A0A218VSQ9</accession>
<dbReference type="EMBL" id="MTKT01006318">
    <property type="protein sequence ID" value="OWM63051.1"/>
    <property type="molecule type" value="Genomic_DNA"/>
</dbReference>
<sequence>MAAPMAGSLFPITTAPPPHSCLVLVVDGADVVFNASSESNMVLEGLWLGACGTDYGSPSAVAPPPSPTHGGKKKQPKLLAYRHWR</sequence>
<evidence type="ECO:0000313" key="4">
    <source>
        <dbReference type="Proteomes" id="UP000197138"/>
    </source>
</evidence>
<organism evidence="2 4">
    <name type="scientific">Punica granatum</name>
    <name type="common">Pomegranate</name>
    <dbReference type="NCBI Taxonomy" id="22663"/>
    <lineage>
        <taxon>Eukaryota</taxon>
        <taxon>Viridiplantae</taxon>
        <taxon>Streptophyta</taxon>
        <taxon>Embryophyta</taxon>
        <taxon>Tracheophyta</taxon>
        <taxon>Spermatophyta</taxon>
        <taxon>Magnoliopsida</taxon>
        <taxon>eudicotyledons</taxon>
        <taxon>Gunneridae</taxon>
        <taxon>Pentapetalae</taxon>
        <taxon>rosids</taxon>
        <taxon>malvids</taxon>
        <taxon>Myrtales</taxon>
        <taxon>Lythraceae</taxon>
        <taxon>Punica</taxon>
    </lineage>
</organism>
<comment type="caution">
    <text evidence="2">The sequence shown here is derived from an EMBL/GenBank/DDBJ whole genome shotgun (WGS) entry which is preliminary data.</text>
</comment>
<dbReference type="EMBL" id="PGOL01002239">
    <property type="protein sequence ID" value="PKI49437.1"/>
    <property type="molecule type" value="Genomic_DNA"/>
</dbReference>
<evidence type="ECO:0000313" key="5">
    <source>
        <dbReference type="Proteomes" id="UP000233551"/>
    </source>
</evidence>
<name>A0A218VSQ9_PUNGR</name>
<dbReference type="Proteomes" id="UP000233551">
    <property type="component" value="Unassembled WGS sequence"/>
</dbReference>
<reference evidence="2" key="2">
    <citation type="submission" date="2017-06" db="EMBL/GenBank/DDBJ databases">
        <title>The pomegranate genome and the genomics of punicalagin biosynthesis.</title>
        <authorList>
            <person name="Xu C."/>
        </authorList>
    </citation>
    <scope>NUCLEOTIDE SEQUENCE [LARGE SCALE GENOMIC DNA]</scope>
    <source>
        <tissue evidence="2">Fresh leaf</tissue>
    </source>
</reference>
<reference evidence="4" key="1">
    <citation type="journal article" date="2017" name="Plant J.">
        <title>The pomegranate (Punica granatum L.) genome and the genomics of punicalagin biosynthesis.</title>
        <authorList>
            <person name="Qin G."/>
            <person name="Xu C."/>
            <person name="Ming R."/>
            <person name="Tang H."/>
            <person name="Guyot R."/>
            <person name="Kramer E.M."/>
            <person name="Hu Y."/>
            <person name="Yi X."/>
            <person name="Qi Y."/>
            <person name="Xu X."/>
            <person name="Gao Z."/>
            <person name="Pan H."/>
            <person name="Jian J."/>
            <person name="Tian Y."/>
            <person name="Yue Z."/>
            <person name="Xu Y."/>
        </authorList>
    </citation>
    <scope>NUCLEOTIDE SEQUENCE [LARGE SCALE GENOMIC DNA]</scope>
    <source>
        <strain evidence="4">cv. Dabenzi</strain>
    </source>
</reference>
<gene>
    <name evidence="2" type="ORF">CDL15_Pgr026225</name>
    <name evidence="3" type="ORF">CRG98_030169</name>
</gene>
<feature type="region of interest" description="Disordered" evidence="1">
    <location>
        <begin position="59"/>
        <end position="85"/>
    </location>
</feature>
<evidence type="ECO:0000256" key="1">
    <source>
        <dbReference type="SAM" id="MobiDB-lite"/>
    </source>
</evidence>
<protein>
    <submittedName>
        <fullName evidence="2">Uncharacterized protein</fullName>
    </submittedName>
</protein>
<dbReference type="Proteomes" id="UP000197138">
    <property type="component" value="Unassembled WGS sequence"/>
</dbReference>
<evidence type="ECO:0000313" key="2">
    <source>
        <dbReference type="EMBL" id="OWM63051.1"/>
    </source>
</evidence>
<reference evidence="3 5" key="3">
    <citation type="submission" date="2017-11" db="EMBL/GenBank/DDBJ databases">
        <title>De-novo sequencing of pomegranate (Punica granatum L.) genome.</title>
        <authorList>
            <person name="Akparov Z."/>
            <person name="Amiraslanov A."/>
            <person name="Hajiyeva S."/>
            <person name="Abbasov M."/>
            <person name="Kaur K."/>
            <person name="Hamwieh A."/>
            <person name="Solovyev V."/>
            <person name="Salamov A."/>
            <person name="Braich B."/>
            <person name="Kosarev P."/>
            <person name="Mahmoud A."/>
            <person name="Hajiyev E."/>
            <person name="Babayeva S."/>
            <person name="Izzatullayeva V."/>
            <person name="Mammadov A."/>
            <person name="Mammadov A."/>
            <person name="Sharifova S."/>
            <person name="Ojaghi J."/>
            <person name="Eynullazada K."/>
            <person name="Bayramov B."/>
            <person name="Abdulazimova A."/>
            <person name="Shahmuradov I."/>
        </authorList>
    </citation>
    <scope>NUCLEOTIDE SEQUENCE [LARGE SCALE GENOMIC DNA]</scope>
    <source>
        <strain evidence="3">AG2017</strain>
        <strain evidence="5">cv. AG2017</strain>
        <tissue evidence="3">Leaf</tissue>
    </source>
</reference>